<feature type="transmembrane region" description="Helical" evidence="10">
    <location>
        <begin position="232"/>
        <end position="251"/>
    </location>
</feature>
<protein>
    <recommendedName>
        <fullName evidence="11">Potassium channel domain-containing protein</fullName>
    </recommendedName>
</protein>
<dbReference type="AlphaFoldDB" id="A0ABD2LW55"/>
<keyword evidence="6 10" id="KW-0472">Membrane</keyword>
<evidence type="ECO:0000256" key="4">
    <source>
        <dbReference type="ARBA" id="ARBA00022989"/>
    </source>
</evidence>
<evidence type="ECO:0000256" key="5">
    <source>
        <dbReference type="ARBA" id="ARBA00023065"/>
    </source>
</evidence>
<evidence type="ECO:0000256" key="8">
    <source>
        <dbReference type="RuleBase" id="RU003857"/>
    </source>
</evidence>
<keyword evidence="13" id="KW-1185">Reference proteome</keyword>
<gene>
    <name evidence="12" type="ORF">niasHT_008979</name>
</gene>
<evidence type="ECO:0000256" key="7">
    <source>
        <dbReference type="ARBA" id="ARBA00023303"/>
    </source>
</evidence>
<evidence type="ECO:0000259" key="11">
    <source>
        <dbReference type="Pfam" id="PF07885"/>
    </source>
</evidence>
<dbReference type="PANTHER" id="PTHR11003:SF335">
    <property type="entry name" value="POTASSIUM CHANNEL DOMAIN-CONTAINING PROTEIN"/>
    <property type="match status" value="1"/>
</dbReference>
<dbReference type="GO" id="GO:0034220">
    <property type="term" value="P:monoatomic ion transmembrane transport"/>
    <property type="evidence" value="ECO:0007669"/>
    <property type="project" value="UniProtKB-KW"/>
</dbReference>
<evidence type="ECO:0000313" key="12">
    <source>
        <dbReference type="EMBL" id="KAL3119465.1"/>
    </source>
</evidence>
<evidence type="ECO:0000256" key="9">
    <source>
        <dbReference type="SAM" id="MobiDB-lite"/>
    </source>
</evidence>
<feature type="transmembrane region" description="Helical" evidence="10">
    <location>
        <begin position="294"/>
        <end position="315"/>
    </location>
</feature>
<dbReference type="Pfam" id="PF07885">
    <property type="entry name" value="Ion_trans_2"/>
    <property type="match status" value="2"/>
</dbReference>
<comment type="subcellular location">
    <subcellularLocation>
        <location evidence="1">Membrane</location>
        <topology evidence="1">Multi-pass membrane protein</topology>
    </subcellularLocation>
</comment>
<dbReference type="PRINTS" id="PR01333">
    <property type="entry name" value="2POREKCHANEL"/>
</dbReference>
<feature type="region of interest" description="Disordered" evidence="9">
    <location>
        <begin position="543"/>
        <end position="595"/>
    </location>
</feature>
<comment type="caution">
    <text evidence="12">The sequence shown here is derived from an EMBL/GenBank/DDBJ whole genome shotgun (WGS) entry which is preliminary data.</text>
</comment>
<feature type="compositionally biased region" description="Acidic residues" evidence="9">
    <location>
        <begin position="543"/>
        <end position="569"/>
    </location>
</feature>
<feature type="transmembrane region" description="Helical" evidence="10">
    <location>
        <begin position="166"/>
        <end position="191"/>
    </location>
</feature>
<keyword evidence="5 8" id="KW-0406">Ion transport</keyword>
<dbReference type="InterPro" id="IPR013099">
    <property type="entry name" value="K_chnl_dom"/>
</dbReference>
<reference evidence="12 13" key="1">
    <citation type="submission" date="2024-10" db="EMBL/GenBank/DDBJ databases">
        <authorList>
            <person name="Kim D."/>
        </authorList>
    </citation>
    <scope>NUCLEOTIDE SEQUENCE [LARGE SCALE GENOMIC DNA]</scope>
    <source>
        <strain evidence="12">BH-2024</strain>
    </source>
</reference>
<dbReference type="InterPro" id="IPR003280">
    <property type="entry name" value="2pore_dom_K_chnl"/>
</dbReference>
<feature type="compositionally biased region" description="Acidic residues" evidence="9">
    <location>
        <begin position="585"/>
        <end position="595"/>
    </location>
</feature>
<keyword evidence="4 10" id="KW-1133">Transmembrane helix</keyword>
<feature type="domain" description="Potassium channel" evidence="11">
    <location>
        <begin position="180"/>
        <end position="256"/>
    </location>
</feature>
<evidence type="ECO:0000256" key="1">
    <source>
        <dbReference type="ARBA" id="ARBA00004141"/>
    </source>
</evidence>
<evidence type="ECO:0000256" key="2">
    <source>
        <dbReference type="ARBA" id="ARBA00022448"/>
    </source>
</evidence>
<comment type="similarity">
    <text evidence="8">Belongs to the two pore domain potassium channel (TC 1.A.1.8) family.</text>
</comment>
<keyword evidence="2 8" id="KW-0813">Transport</keyword>
<proteinExistence type="inferred from homology"/>
<organism evidence="12 13">
    <name type="scientific">Heterodera trifolii</name>
    <dbReference type="NCBI Taxonomy" id="157864"/>
    <lineage>
        <taxon>Eukaryota</taxon>
        <taxon>Metazoa</taxon>
        <taxon>Ecdysozoa</taxon>
        <taxon>Nematoda</taxon>
        <taxon>Chromadorea</taxon>
        <taxon>Rhabditida</taxon>
        <taxon>Tylenchina</taxon>
        <taxon>Tylenchomorpha</taxon>
        <taxon>Tylenchoidea</taxon>
        <taxon>Heteroderidae</taxon>
        <taxon>Heteroderinae</taxon>
        <taxon>Heterodera</taxon>
    </lineage>
</organism>
<name>A0ABD2LW55_9BILA</name>
<dbReference type="PANTHER" id="PTHR11003">
    <property type="entry name" value="POTASSIUM CHANNEL, SUBFAMILY K"/>
    <property type="match status" value="1"/>
</dbReference>
<sequence>MSVLHKISAAKSRRNSLSEQFHLAEEIREVLEEAKIFIQRQNSTGFPPSDDFLLLCSLRDLLENSLVLAKSAAEQINFEGRSNETWAASGPQGRQHQKMLQMSKLASAMEMGTIHEEPLERQRNNGVGTMPKTESNGKEMVFDDELDQKAESFVHIEEIEDTNELFLINLLAHIALIASVICWLLIGSLIFRLIDTEIGAKSFPRSVIWCFQLLTTIGWGDSRASNSLSQAFTILYILIGIPMLFSAFANLGRTLTEYCCVLWPKLLEWLRKILKREEEISEASSLVEAQRMPMMPIIILFVLHNVVGLLIYSVWLKQWPIISAIYFSITTMATSGFGDYHPDTDSWIEVIVAMVYLSVGIVLLSALFLTIALHYQLFHHVFLKVQLAKAYYQLANRWHKTSPYHIVVVFYVAEGEQKEFPFATDEKGQIQLSFNEKVLRKRANIDKEDKNLHAYLNFVERKDIREDSSTVKMAVHVRNSANEEGLLLPFKMYKYNERHESELVRTFGKYAHFMADRKSKQYRLHEVFQIMFDSLPLLTAGEEISDDEEDDQQEDEEEEEEDDQEEDDEKPLKGAKHAKQVDDHHDDDEEEDEEE</sequence>
<keyword evidence="3 8" id="KW-0812">Transmembrane</keyword>
<dbReference type="GO" id="GO:0016020">
    <property type="term" value="C:membrane"/>
    <property type="evidence" value="ECO:0007669"/>
    <property type="project" value="UniProtKB-SubCell"/>
</dbReference>
<evidence type="ECO:0000256" key="10">
    <source>
        <dbReference type="SAM" id="Phobius"/>
    </source>
</evidence>
<feature type="transmembrane region" description="Helical" evidence="10">
    <location>
        <begin position="350"/>
        <end position="375"/>
    </location>
</feature>
<evidence type="ECO:0000313" key="13">
    <source>
        <dbReference type="Proteomes" id="UP001620626"/>
    </source>
</evidence>
<keyword evidence="7 8" id="KW-0407">Ion channel</keyword>
<accession>A0ABD2LW55</accession>
<feature type="domain" description="Potassium channel" evidence="11">
    <location>
        <begin position="300"/>
        <end position="371"/>
    </location>
</feature>
<feature type="transmembrane region" description="Helical" evidence="10">
    <location>
        <begin position="321"/>
        <end position="338"/>
    </location>
</feature>
<evidence type="ECO:0000256" key="3">
    <source>
        <dbReference type="ARBA" id="ARBA00022692"/>
    </source>
</evidence>
<dbReference type="Proteomes" id="UP001620626">
    <property type="component" value="Unassembled WGS sequence"/>
</dbReference>
<dbReference type="Gene3D" id="1.10.287.70">
    <property type="match status" value="1"/>
</dbReference>
<dbReference type="SUPFAM" id="SSF81324">
    <property type="entry name" value="Voltage-gated potassium channels"/>
    <property type="match status" value="2"/>
</dbReference>
<dbReference type="EMBL" id="JBICBT010000244">
    <property type="protein sequence ID" value="KAL3119465.1"/>
    <property type="molecule type" value="Genomic_DNA"/>
</dbReference>
<evidence type="ECO:0000256" key="6">
    <source>
        <dbReference type="ARBA" id="ARBA00023136"/>
    </source>
</evidence>